<evidence type="ECO:0000256" key="5">
    <source>
        <dbReference type="ARBA" id="ARBA00023136"/>
    </source>
</evidence>
<sequence>MRAPKYFDAIGVSHIIYLPAILYDIMGLMHVRRLWVAGVVLVTAIALLPFSFHAERHLETATRVEGSEAESVRQELASRFRSPFVDRVVLVIQGLPPADSDEGEQALATIVAALRQEPGVSGVVSHLELRDPIFLGRGGGTFVLVGLASTEGPVESLVPKLHVLATSLENQLRPRYPAVKLELTGEIPLNFDIRKASADDVRRGESLVIPATLALLLVAFGSLVAALIPLAVGQLAIAVTLAITGLLAHRWHLSILVQNLATMLGLGLGIDYALLMVSRFREAISAGHDGPAASVIAARQAGRTLLISASTVAIGFLALLTVPISEIRSIGIAGFLVAGLSVLLTNTLVPAVLALLGSRIDLGRMPFTPKLDSTRAARTGIRWRRWGRVIVAHPWLALVLAGTPLLLLAWQATHLDTSVPRGDWLPPAAESVHALHTLEQMDRAGVVQSLRVVLELPTDSIAQTDAGWNVLDRLTKQLASDPRCARVISITSIAESNRSSLSSLSRETRRTFLSADGRAALLEVLPAASVSLRDQVNWVRELRKTGAATLTGVPGASLTIGGIPALNADYQTIVGDRFSSVAALVVVGTLLALLGGFRSLFAAVKAIVLNLLSVAASFGALVLVFQDGRGSSLLGVPGGTGSIFPLVPIVAFAIVFGLSMDYEVFLVARVLEARRSGLSEADAIPEGMARTAGLITSAAAIMIVVFAAFTFGNFLVVKMIGFTLAVAVFIDATLVRIVIGPALLRVAGDWNWWPGGLDTTSREPTTTAASRE</sequence>
<protein>
    <submittedName>
        <fullName evidence="8">RND superfamily putative drug exporter</fullName>
    </submittedName>
</protein>
<dbReference type="PANTHER" id="PTHR33406">
    <property type="entry name" value="MEMBRANE PROTEIN MJ1562-RELATED"/>
    <property type="match status" value="1"/>
</dbReference>
<feature type="transmembrane region" description="Helical" evidence="6">
    <location>
        <begin position="255"/>
        <end position="275"/>
    </location>
</feature>
<dbReference type="Pfam" id="PF03176">
    <property type="entry name" value="MMPL"/>
    <property type="match status" value="2"/>
</dbReference>
<dbReference type="Proteomes" id="UP000534186">
    <property type="component" value="Unassembled WGS sequence"/>
</dbReference>
<dbReference type="PROSITE" id="PS50156">
    <property type="entry name" value="SSD"/>
    <property type="match status" value="1"/>
</dbReference>
<dbReference type="InterPro" id="IPR000731">
    <property type="entry name" value="SSD"/>
</dbReference>
<dbReference type="SUPFAM" id="SSF82866">
    <property type="entry name" value="Multidrug efflux transporter AcrB transmembrane domain"/>
    <property type="match status" value="2"/>
</dbReference>
<evidence type="ECO:0000256" key="4">
    <source>
        <dbReference type="ARBA" id="ARBA00022989"/>
    </source>
</evidence>
<feature type="transmembrane region" description="Helical" evidence="6">
    <location>
        <begin position="7"/>
        <end position="28"/>
    </location>
</feature>
<keyword evidence="4 6" id="KW-1133">Transmembrane helix</keyword>
<feature type="transmembrane region" description="Helical" evidence="6">
    <location>
        <begin position="330"/>
        <end position="356"/>
    </location>
</feature>
<evidence type="ECO:0000313" key="9">
    <source>
        <dbReference type="Proteomes" id="UP000534186"/>
    </source>
</evidence>
<dbReference type="InterPro" id="IPR004869">
    <property type="entry name" value="MMPL_dom"/>
</dbReference>
<feature type="transmembrane region" description="Helical" evidence="6">
    <location>
        <begin position="692"/>
        <end position="714"/>
    </location>
</feature>
<evidence type="ECO:0000313" key="8">
    <source>
        <dbReference type="EMBL" id="NYF53837.1"/>
    </source>
</evidence>
<name>A0A7Y9NR76_9BACT</name>
<feature type="transmembrane region" description="Helical" evidence="6">
    <location>
        <begin position="213"/>
        <end position="243"/>
    </location>
</feature>
<feature type="transmembrane region" description="Helical" evidence="6">
    <location>
        <begin position="305"/>
        <end position="324"/>
    </location>
</feature>
<dbReference type="GO" id="GO:0005886">
    <property type="term" value="C:plasma membrane"/>
    <property type="evidence" value="ECO:0007669"/>
    <property type="project" value="UniProtKB-SubCell"/>
</dbReference>
<dbReference type="Gene3D" id="1.20.1640.10">
    <property type="entry name" value="Multidrug efflux transporter AcrB transmembrane domain"/>
    <property type="match status" value="2"/>
</dbReference>
<evidence type="ECO:0000256" key="6">
    <source>
        <dbReference type="SAM" id="Phobius"/>
    </source>
</evidence>
<keyword evidence="2" id="KW-1003">Cell membrane</keyword>
<evidence type="ECO:0000256" key="1">
    <source>
        <dbReference type="ARBA" id="ARBA00004651"/>
    </source>
</evidence>
<feature type="transmembrane region" description="Helical" evidence="6">
    <location>
        <begin position="389"/>
        <end position="410"/>
    </location>
</feature>
<feature type="transmembrane region" description="Helical" evidence="6">
    <location>
        <begin position="34"/>
        <end position="54"/>
    </location>
</feature>
<organism evidence="8 9">
    <name type="scientific">Tunturiibacter lichenicola</name>
    <dbReference type="NCBI Taxonomy" id="2051959"/>
    <lineage>
        <taxon>Bacteria</taxon>
        <taxon>Pseudomonadati</taxon>
        <taxon>Acidobacteriota</taxon>
        <taxon>Terriglobia</taxon>
        <taxon>Terriglobales</taxon>
        <taxon>Acidobacteriaceae</taxon>
        <taxon>Tunturiibacter</taxon>
    </lineage>
</organism>
<feature type="transmembrane region" description="Helical" evidence="6">
    <location>
        <begin position="578"/>
        <end position="595"/>
    </location>
</feature>
<evidence type="ECO:0000256" key="3">
    <source>
        <dbReference type="ARBA" id="ARBA00022692"/>
    </source>
</evidence>
<keyword evidence="3 6" id="KW-0812">Transmembrane</keyword>
<reference evidence="8 9" key="1">
    <citation type="submission" date="2020-07" db="EMBL/GenBank/DDBJ databases">
        <title>Genomic Encyclopedia of Type Strains, Phase IV (KMG-V): Genome sequencing to study the core and pangenomes of soil and plant-associated prokaryotes.</title>
        <authorList>
            <person name="Whitman W."/>
        </authorList>
    </citation>
    <scope>NUCLEOTIDE SEQUENCE [LARGE SCALE GENOMIC DNA]</scope>
    <source>
        <strain evidence="8 9">M8UP30</strain>
    </source>
</reference>
<gene>
    <name evidence="8" type="ORF">HDF12_004236</name>
</gene>
<feature type="transmembrane region" description="Helical" evidence="6">
    <location>
        <begin position="607"/>
        <end position="626"/>
    </location>
</feature>
<feature type="transmembrane region" description="Helical" evidence="6">
    <location>
        <begin position="720"/>
        <end position="739"/>
    </location>
</feature>
<dbReference type="PANTHER" id="PTHR33406:SF13">
    <property type="entry name" value="MEMBRANE PROTEIN YDFJ"/>
    <property type="match status" value="1"/>
</dbReference>
<comment type="caution">
    <text evidence="8">The sequence shown here is derived from an EMBL/GenBank/DDBJ whole genome shotgun (WGS) entry which is preliminary data.</text>
</comment>
<proteinExistence type="predicted"/>
<comment type="subcellular location">
    <subcellularLocation>
        <location evidence="1">Cell membrane</location>
        <topology evidence="1">Multi-pass membrane protein</topology>
    </subcellularLocation>
</comment>
<evidence type="ECO:0000259" key="7">
    <source>
        <dbReference type="PROSITE" id="PS50156"/>
    </source>
</evidence>
<dbReference type="InterPro" id="IPR050545">
    <property type="entry name" value="Mycobact_MmpL"/>
</dbReference>
<evidence type="ECO:0000256" key="2">
    <source>
        <dbReference type="ARBA" id="ARBA00022475"/>
    </source>
</evidence>
<dbReference type="AlphaFoldDB" id="A0A7Y9NR76"/>
<keyword evidence="5 6" id="KW-0472">Membrane</keyword>
<feature type="domain" description="SSD" evidence="7">
    <location>
        <begin position="235"/>
        <end position="355"/>
    </location>
</feature>
<dbReference type="EMBL" id="JACCCV010000002">
    <property type="protein sequence ID" value="NYF53837.1"/>
    <property type="molecule type" value="Genomic_DNA"/>
</dbReference>
<accession>A0A7Y9NR76</accession>